<name>A0A8J7YHQ1_9EURY</name>
<accession>A0A8J7YHQ1</accession>
<dbReference type="RefSeq" id="WP_220587743.1">
    <property type="nucleotide sequence ID" value="NZ_RKLQ01000001.1"/>
</dbReference>
<organism evidence="1 2">
    <name type="scientific">Haloarcula salinisoli</name>
    <dbReference type="NCBI Taxonomy" id="2487746"/>
    <lineage>
        <taxon>Archaea</taxon>
        <taxon>Methanobacteriati</taxon>
        <taxon>Methanobacteriota</taxon>
        <taxon>Stenosarchaea group</taxon>
        <taxon>Halobacteria</taxon>
        <taxon>Halobacteriales</taxon>
        <taxon>Haloarculaceae</taxon>
        <taxon>Haloarcula</taxon>
    </lineage>
</organism>
<keyword evidence="2" id="KW-1185">Reference proteome</keyword>
<dbReference type="AlphaFoldDB" id="A0A8J7YHQ1"/>
<dbReference type="EMBL" id="RKLQ01000001">
    <property type="protein sequence ID" value="MBX0303541.1"/>
    <property type="molecule type" value="Genomic_DNA"/>
</dbReference>
<protein>
    <submittedName>
        <fullName evidence="1">Uncharacterized protein</fullName>
    </submittedName>
</protein>
<comment type="caution">
    <text evidence="1">The sequence shown here is derived from an EMBL/GenBank/DDBJ whole genome shotgun (WGS) entry which is preliminary data.</text>
</comment>
<sequence>MHSNETTCPSCEASITADNDVEFIEIDTEGTEMFSLGAPTKMYVIACGNCEVILGGGVGIAS</sequence>
<dbReference type="Proteomes" id="UP000783863">
    <property type="component" value="Unassembled WGS sequence"/>
</dbReference>
<evidence type="ECO:0000313" key="1">
    <source>
        <dbReference type="EMBL" id="MBX0303541.1"/>
    </source>
</evidence>
<gene>
    <name evidence="1" type="ORF">EGD98_07635</name>
</gene>
<proteinExistence type="predicted"/>
<evidence type="ECO:0000313" key="2">
    <source>
        <dbReference type="Proteomes" id="UP000783863"/>
    </source>
</evidence>
<reference evidence="1" key="1">
    <citation type="submission" date="2021-06" db="EMBL/GenBank/DDBJ databases">
        <title>Halomicroarcula sp. F24A a new haloarchaeum isolated from saline soil.</title>
        <authorList>
            <person name="Duran-Viseras A."/>
            <person name="Sanchez-Porro C."/>
            <person name="Ventosa A."/>
        </authorList>
    </citation>
    <scope>NUCLEOTIDE SEQUENCE</scope>
    <source>
        <strain evidence="1">F24A</strain>
    </source>
</reference>